<evidence type="ECO:0000256" key="5">
    <source>
        <dbReference type="ARBA" id="ARBA00023002"/>
    </source>
</evidence>
<dbReference type="InterPro" id="IPR006076">
    <property type="entry name" value="FAD-dep_OxRdtase"/>
</dbReference>
<keyword evidence="4" id="KW-0274">FAD</keyword>
<comment type="caution">
    <text evidence="8">The sequence shown here is derived from an EMBL/GenBank/DDBJ whole genome shotgun (WGS) entry which is preliminary data.</text>
</comment>
<comment type="cofactor">
    <cofactor evidence="1">
        <name>FAD</name>
        <dbReference type="ChEBI" id="CHEBI:57692"/>
    </cofactor>
</comment>
<dbReference type="Pfam" id="PF01266">
    <property type="entry name" value="DAO"/>
    <property type="match status" value="1"/>
</dbReference>
<keyword evidence="3" id="KW-0285">Flavoprotein</keyword>
<keyword evidence="5" id="KW-0560">Oxidoreductase</keyword>
<feature type="domain" description="Glucose-methanol-choline oxidoreductase C-terminal" evidence="7">
    <location>
        <begin position="382"/>
        <end position="516"/>
    </location>
</feature>
<keyword evidence="9" id="KW-1185">Reference proteome</keyword>
<accession>A0ABP7SBY7</accession>
<sequence length="527" mass="58120">MHIDLGEDRPGRLEADVAIVGSGVAGLTLARRLIEGGRSVLLLESGGLDYEAATADLNRGFSVGEDYYPLEDSRLRFVGGTTAIWGGRVAEFDAIDFERREWVPHSGWPFGLEALAGYYRDARTLLDLPADAPDPLPSLLDQVDGPEVERREWLIDPQFDRFGHEAQRALFEHPRLTLVTHATVREIRCADDGGRIVGLDVVSPSGERVEVVAHDYVVAAGGLENPRLLLASNSVKPAGLGNDHDLVGRFFMEHPHGRGGHMVASGKRLWSLIEAFQKQSIGHYESASLVRPSDALQRERRVLNSALALAVRPAAGSRQPLLTSAYLAAKHRLDPTKRGRSAWRLYKSAGRVIRHNVGPLMWWLRHRRGNELALVLRAEQAPNPDSRVTLNRDELDATGMPRAVLDWRMTPLDRVSAAELVHAFGRRIEALDLGKVMPEPWLDDPARDWVSDPLVSVHPLGGYHHMGTTRMADDPRQGVTDGFGRVHGLPNLWVAGSSLFPTGGWANPTLTIIALALRQADRLLGRL</sequence>
<proteinExistence type="inferred from homology"/>
<dbReference type="Gene3D" id="3.50.50.60">
    <property type="entry name" value="FAD/NAD(P)-binding domain"/>
    <property type="match status" value="2"/>
</dbReference>
<evidence type="ECO:0000256" key="4">
    <source>
        <dbReference type="ARBA" id="ARBA00022827"/>
    </source>
</evidence>
<evidence type="ECO:0000313" key="8">
    <source>
        <dbReference type="EMBL" id="GAA4009654.1"/>
    </source>
</evidence>
<dbReference type="InterPro" id="IPR007867">
    <property type="entry name" value="GMC_OxRtase_C"/>
</dbReference>
<protein>
    <submittedName>
        <fullName evidence="8">GMC family oxidoreductase</fullName>
    </submittedName>
</protein>
<evidence type="ECO:0000256" key="2">
    <source>
        <dbReference type="ARBA" id="ARBA00010790"/>
    </source>
</evidence>
<gene>
    <name evidence="8" type="ORF">GCM10022280_03240</name>
</gene>
<evidence type="ECO:0000256" key="3">
    <source>
        <dbReference type="ARBA" id="ARBA00022630"/>
    </source>
</evidence>
<dbReference type="PANTHER" id="PTHR42784">
    <property type="entry name" value="PYRANOSE 2-OXIDASE"/>
    <property type="match status" value="1"/>
</dbReference>
<dbReference type="SUPFAM" id="SSF51905">
    <property type="entry name" value="FAD/NAD(P)-binding domain"/>
    <property type="match status" value="1"/>
</dbReference>
<evidence type="ECO:0000259" key="7">
    <source>
        <dbReference type="Pfam" id="PF05199"/>
    </source>
</evidence>
<dbReference type="InterPro" id="IPR036188">
    <property type="entry name" value="FAD/NAD-bd_sf"/>
</dbReference>
<reference evidence="9" key="1">
    <citation type="journal article" date="2019" name="Int. J. Syst. Evol. Microbiol.">
        <title>The Global Catalogue of Microorganisms (GCM) 10K type strain sequencing project: providing services to taxonomists for standard genome sequencing and annotation.</title>
        <authorList>
            <consortium name="The Broad Institute Genomics Platform"/>
            <consortium name="The Broad Institute Genome Sequencing Center for Infectious Disease"/>
            <person name="Wu L."/>
            <person name="Ma J."/>
        </authorList>
    </citation>
    <scope>NUCLEOTIDE SEQUENCE [LARGE SCALE GENOMIC DNA]</scope>
    <source>
        <strain evidence="9">JCM 17563</strain>
    </source>
</reference>
<dbReference type="Proteomes" id="UP001500235">
    <property type="component" value="Unassembled WGS sequence"/>
</dbReference>
<evidence type="ECO:0000259" key="6">
    <source>
        <dbReference type="Pfam" id="PF01266"/>
    </source>
</evidence>
<dbReference type="InterPro" id="IPR051473">
    <property type="entry name" value="P2Ox-like"/>
</dbReference>
<dbReference type="Pfam" id="PF05199">
    <property type="entry name" value="GMC_oxred_C"/>
    <property type="match status" value="1"/>
</dbReference>
<evidence type="ECO:0000313" key="9">
    <source>
        <dbReference type="Proteomes" id="UP001500235"/>
    </source>
</evidence>
<comment type="similarity">
    <text evidence="2">Belongs to the GMC oxidoreductase family.</text>
</comment>
<organism evidence="8 9">
    <name type="scientific">Sphingomonas swuensis</name>
    <dbReference type="NCBI Taxonomy" id="977800"/>
    <lineage>
        <taxon>Bacteria</taxon>
        <taxon>Pseudomonadati</taxon>
        <taxon>Pseudomonadota</taxon>
        <taxon>Alphaproteobacteria</taxon>
        <taxon>Sphingomonadales</taxon>
        <taxon>Sphingomonadaceae</taxon>
        <taxon>Sphingomonas</taxon>
    </lineage>
</organism>
<feature type="domain" description="FAD dependent oxidoreductase" evidence="6">
    <location>
        <begin position="16"/>
        <end position="229"/>
    </location>
</feature>
<dbReference type="EMBL" id="BAABBQ010000001">
    <property type="protein sequence ID" value="GAA4009654.1"/>
    <property type="molecule type" value="Genomic_DNA"/>
</dbReference>
<name>A0ABP7SBY7_9SPHN</name>
<evidence type="ECO:0000256" key="1">
    <source>
        <dbReference type="ARBA" id="ARBA00001974"/>
    </source>
</evidence>
<dbReference type="PANTHER" id="PTHR42784:SF1">
    <property type="entry name" value="PYRANOSE 2-OXIDASE"/>
    <property type="match status" value="1"/>
</dbReference>